<name>E1X2V1_HALMS</name>
<dbReference type="EMBL" id="FQ312005">
    <property type="protein sequence ID" value="CBW25146.1"/>
    <property type="molecule type" value="Genomic_DNA"/>
</dbReference>
<evidence type="ECO:0000256" key="1">
    <source>
        <dbReference type="SAM" id="SignalP"/>
    </source>
</evidence>
<protein>
    <submittedName>
        <fullName evidence="2">Exported protein</fullName>
    </submittedName>
</protein>
<sequence>MKKIVLLLLTILTVNTFANDYKIFDPKRDSIWLPYTYVINGTFDVIQNPYWFSQDDYSKKMTEAWNRVREPDRNIKRDGGYKKLIQDEVFSSRVVPNIGLHFIGGSYDTVHLREYFEHHGYPMPDVWAFLFTYAAHMGNEALETSHHEISSHDHIADLYIFDLAAFIMSYNESYMNFLLDDMEVKAWHFQPIWSLKSDDFFNAGLSYVTRPKFLQFNDGKMKPFIYFGMQNIAGLSYLYQEDRVVSLGGGMSLTDPLEQKGRFVVSIFHESNGELDGSLFINGSEDMSWRLNLYPNLLKYKDVDPGFIIGNKRGGGISLGLTVNMPFGLGTDHL</sequence>
<dbReference type="KEGG" id="bmx:BMS_0214"/>
<dbReference type="Proteomes" id="UP000008963">
    <property type="component" value="Chromosome"/>
</dbReference>
<feature type="signal peptide" evidence="1">
    <location>
        <begin position="1"/>
        <end position="18"/>
    </location>
</feature>
<feature type="chain" id="PRO_5003154863" evidence="1">
    <location>
        <begin position="19"/>
        <end position="334"/>
    </location>
</feature>
<dbReference type="eggNOG" id="ENOG5034BRJ">
    <property type="taxonomic scope" value="Bacteria"/>
</dbReference>
<dbReference type="OrthoDB" id="5289303at2"/>
<keyword evidence="1" id="KW-0732">Signal</keyword>
<dbReference type="HOGENOM" id="CLU_830976_0_0_7"/>
<keyword evidence="3" id="KW-1185">Reference proteome</keyword>
<dbReference type="AlphaFoldDB" id="E1X2V1"/>
<evidence type="ECO:0000313" key="3">
    <source>
        <dbReference type="Proteomes" id="UP000008963"/>
    </source>
</evidence>
<accession>E1X2V1</accession>
<proteinExistence type="predicted"/>
<dbReference type="STRING" id="862908.BMS_0214"/>
<evidence type="ECO:0000313" key="2">
    <source>
        <dbReference type="EMBL" id="CBW25146.1"/>
    </source>
</evidence>
<dbReference type="RefSeq" id="WP_014242935.1">
    <property type="nucleotide sequence ID" value="NC_016620.1"/>
</dbReference>
<gene>
    <name evidence="2" type="ordered locus">BMS_0214</name>
</gene>
<organism evidence="2 3">
    <name type="scientific">Halobacteriovorax marinus (strain ATCC BAA-682 / DSM 15412 / SJ)</name>
    <name type="common">Bacteriovorax marinus</name>
    <dbReference type="NCBI Taxonomy" id="862908"/>
    <lineage>
        <taxon>Bacteria</taxon>
        <taxon>Pseudomonadati</taxon>
        <taxon>Bdellovibrionota</taxon>
        <taxon>Bacteriovoracia</taxon>
        <taxon>Bacteriovoracales</taxon>
        <taxon>Halobacteriovoraceae</taxon>
        <taxon>Halobacteriovorax</taxon>
    </lineage>
</organism>
<reference evidence="3" key="1">
    <citation type="journal article" date="2013" name="ISME J.">
        <title>A small predatory core genome in the divergent marine Bacteriovorax marinus SJ and the terrestrial Bdellovibrio bacteriovorus.</title>
        <authorList>
            <person name="Crossman L.C."/>
            <person name="Chen H."/>
            <person name="Cerdeno-Tarraga A.M."/>
            <person name="Brooks K."/>
            <person name="Quail M.A."/>
            <person name="Pineiro S.A."/>
            <person name="Hobley L."/>
            <person name="Sockett R.E."/>
            <person name="Bentley S.D."/>
            <person name="Parkhill J."/>
            <person name="Williams H.N."/>
            <person name="Stine O.C."/>
        </authorList>
    </citation>
    <scope>NUCLEOTIDE SEQUENCE [LARGE SCALE GENOMIC DNA]</scope>
    <source>
        <strain evidence="3">ATCC BAA-682 / DSM 15412 / SJ</strain>
    </source>
</reference>
<dbReference type="PATRIC" id="fig|862908.3.peg.206"/>